<protein>
    <submittedName>
        <fullName evidence="1">Uncharacterized protein</fullName>
    </submittedName>
</protein>
<dbReference type="AlphaFoldDB" id="A0A2I0B920"/>
<reference evidence="1 2" key="1">
    <citation type="journal article" date="2017" name="Nature">
        <title>The Apostasia genome and the evolution of orchids.</title>
        <authorList>
            <person name="Zhang G.Q."/>
            <person name="Liu K.W."/>
            <person name="Li Z."/>
            <person name="Lohaus R."/>
            <person name="Hsiao Y.Y."/>
            <person name="Niu S.C."/>
            <person name="Wang J.Y."/>
            <person name="Lin Y.C."/>
            <person name="Xu Q."/>
            <person name="Chen L.J."/>
            <person name="Yoshida K."/>
            <person name="Fujiwara S."/>
            <person name="Wang Z.W."/>
            <person name="Zhang Y.Q."/>
            <person name="Mitsuda N."/>
            <person name="Wang M."/>
            <person name="Liu G.H."/>
            <person name="Pecoraro L."/>
            <person name="Huang H.X."/>
            <person name="Xiao X.J."/>
            <person name="Lin M."/>
            <person name="Wu X.Y."/>
            <person name="Wu W.L."/>
            <person name="Chen Y.Y."/>
            <person name="Chang S.B."/>
            <person name="Sakamoto S."/>
            <person name="Ohme-Takagi M."/>
            <person name="Yagi M."/>
            <person name="Zeng S.J."/>
            <person name="Shen C.Y."/>
            <person name="Yeh C.M."/>
            <person name="Luo Y.B."/>
            <person name="Tsai W.C."/>
            <person name="Van de Peer Y."/>
            <person name="Liu Z.J."/>
        </authorList>
    </citation>
    <scope>NUCLEOTIDE SEQUENCE [LARGE SCALE GENOMIC DNA]</scope>
    <source>
        <strain evidence="2">cv. Shenzhen</strain>
        <tissue evidence="1">Stem</tissue>
    </source>
</reference>
<proteinExistence type="predicted"/>
<accession>A0A2I0B920</accession>
<sequence length="78" mass="9151">MKISSIINIMTKPVTTGNNQRFFTWKTDGRKNHGSFSRRLEGSLEMSFGYSFKDFFLSPLKAVYRKYIYPEPVMSSHF</sequence>
<name>A0A2I0B920_9ASPA</name>
<evidence type="ECO:0000313" key="1">
    <source>
        <dbReference type="EMBL" id="PKA64304.1"/>
    </source>
</evidence>
<gene>
    <name evidence="1" type="ORF">AXF42_Ash009524</name>
</gene>
<organism evidence="1 2">
    <name type="scientific">Apostasia shenzhenica</name>
    <dbReference type="NCBI Taxonomy" id="1088818"/>
    <lineage>
        <taxon>Eukaryota</taxon>
        <taxon>Viridiplantae</taxon>
        <taxon>Streptophyta</taxon>
        <taxon>Embryophyta</taxon>
        <taxon>Tracheophyta</taxon>
        <taxon>Spermatophyta</taxon>
        <taxon>Magnoliopsida</taxon>
        <taxon>Liliopsida</taxon>
        <taxon>Asparagales</taxon>
        <taxon>Orchidaceae</taxon>
        <taxon>Apostasioideae</taxon>
        <taxon>Apostasia</taxon>
    </lineage>
</organism>
<keyword evidence="2" id="KW-1185">Reference proteome</keyword>
<evidence type="ECO:0000313" key="2">
    <source>
        <dbReference type="Proteomes" id="UP000236161"/>
    </source>
</evidence>
<dbReference type="Proteomes" id="UP000236161">
    <property type="component" value="Unassembled WGS sequence"/>
</dbReference>
<dbReference type="EMBL" id="KZ451905">
    <property type="protein sequence ID" value="PKA64304.1"/>
    <property type="molecule type" value="Genomic_DNA"/>
</dbReference>